<dbReference type="CDD" id="cd00075">
    <property type="entry name" value="HATPase"/>
    <property type="match status" value="1"/>
</dbReference>
<dbReference type="InterPro" id="IPR005467">
    <property type="entry name" value="His_kinase_dom"/>
</dbReference>
<dbReference type="InterPro" id="IPR001610">
    <property type="entry name" value="PAC"/>
</dbReference>
<dbReference type="SMART" id="SM00086">
    <property type="entry name" value="PAC"/>
    <property type="match status" value="4"/>
</dbReference>
<evidence type="ECO:0000256" key="2">
    <source>
        <dbReference type="ARBA" id="ARBA00012438"/>
    </source>
</evidence>
<dbReference type="RefSeq" id="WP_310341295.1">
    <property type="nucleotide sequence ID" value="NZ_JAVDXO010000003.1"/>
</dbReference>
<dbReference type="SUPFAM" id="SSF47384">
    <property type="entry name" value="Homodimeric domain of signal transducing histidine kinase"/>
    <property type="match status" value="1"/>
</dbReference>
<dbReference type="InterPro" id="IPR003594">
    <property type="entry name" value="HATPase_dom"/>
</dbReference>
<accession>A0ABU1ZLC3</accession>
<dbReference type="PANTHER" id="PTHR43304">
    <property type="entry name" value="PHYTOCHROME-LIKE PROTEIN CPH1"/>
    <property type="match status" value="1"/>
</dbReference>
<dbReference type="Proteomes" id="UP001268089">
    <property type="component" value="Unassembled WGS sequence"/>
</dbReference>
<dbReference type="SMART" id="SM00388">
    <property type="entry name" value="HisKA"/>
    <property type="match status" value="1"/>
</dbReference>
<feature type="domain" description="PAS" evidence="7">
    <location>
        <begin position="157"/>
        <end position="226"/>
    </location>
</feature>
<comment type="catalytic activity">
    <reaction evidence="1">
        <text>ATP + protein L-histidine = ADP + protein N-phospho-L-histidine.</text>
        <dbReference type="EC" id="2.7.13.3"/>
    </reaction>
</comment>
<name>A0ABU1ZLC3_9BURK</name>
<dbReference type="PROSITE" id="PS50113">
    <property type="entry name" value="PAC"/>
    <property type="match status" value="4"/>
</dbReference>
<evidence type="ECO:0000313" key="9">
    <source>
        <dbReference type="EMBL" id="MDR7306342.1"/>
    </source>
</evidence>
<dbReference type="NCBIfam" id="TIGR00229">
    <property type="entry name" value="sensory_box"/>
    <property type="match status" value="4"/>
</dbReference>
<dbReference type="InterPro" id="IPR004358">
    <property type="entry name" value="Sig_transdc_His_kin-like_C"/>
</dbReference>
<dbReference type="InterPro" id="IPR000700">
    <property type="entry name" value="PAS-assoc_C"/>
</dbReference>
<dbReference type="Pfam" id="PF13426">
    <property type="entry name" value="PAS_9"/>
    <property type="match status" value="1"/>
</dbReference>
<dbReference type="CDD" id="cd00082">
    <property type="entry name" value="HisKA"/>
    <property type="match status" value="1"/>
</dbReference>
<evidence type="ECO:0000313" key="10">
    <source>
        <dbReference type="Proteomes" id="UP001268089"/>
    </source>
</evidence>
<keyword evidence="4" id="KW-0808">Transferase</keyword>
<keyword evidence="10" id="KW-1185">Reference proteome</keyword>
<reference evidence="9 10" key="1">
    <citation type="submission" date="2023-07" db="EMBL/GenBank/DDBJ databases">
        <title>Sorghum-associated microbial communities from plants grown in Nebraska, USA.</title>
        <authorList>
            <person name="Schachtman D."/>
        </authorList>
    </citation>
    <scope>NUCLEOTIDE SEQUENCE [LARGE SCALE GENOMIC DNA]</scope>
    <source>
        <strain evidence="9 10">BE308</strain>
    </source>
</reference>
<proteinExistence type="predicted"/>
<dbReference type="SMART" id="SM00091">
    <property type="entry name" value="PAS"/>
    <property type="match status" value="4"/>
</dbReference>
<feature type="domain" description="PAS" evidence="7">
    <location>
        <begin position="28"/>
        <end position="99"/>
    </location>
</feature>
<evidence type="ECO:0000256" key="1">
    <source>
        <dbReference type="ARBA" id="ARBA00000085"/>
    </source>
</evidence>
<organism evidence="9 10">
    <name type="scientific">Rhodoferax saidenbachensis</name>
    <dbReference type="NCBI Taxonomy" id="1484693"/>
    <lineage>
        <taxon>Bacteria</taxon>
        <taxon>Pseudomonadati</taxon>
        <taxon>Pseudomonadota</taxon>
        <taxon>Betaproteobacteria</taxon>
        <taxon>Burkholderiales</taxon>
        <taxon>Comamonadaceae</taxon>
        <taxon>Rhodoferax</taxon>
    </lineage>
</organism>
<dbReference type="PRINTS" id="PR00344">
    <property type="entry name" value="BCTRLSENSOR"/>
</dbReference>
<dbReference type="Pfam" id="PF02518">
    <property type="entry name" value="HATPase_c"/>
    <property type="match status" value="1"/>
</dbReference>
<dbReference type="Gene3D" id="1.10.287.130">
    <property type="match status" value="1"/>
</dbReference>
<feature type="domain" description="PAC" evidence="8">
    <location>
        <begin position="478"/>
        <end position="529"/>
    </location>
</feature>
<protein>
    <recommendedName>
        <fullName evidence="2">histidine kinase</fullName>
        <ecNumber evidence="2">2.7.13.3</ecNumber>
    </recommendedName>
</protein>
<dbReference type="PROSITE" id="PS50112">
    <property type="entry name" value="PAS"/>
    <property type="match status" value="4"/>
</dbReference>
<feature type="domain" description="PAC" evidence="8">
    <location>
        <begin position="354"/>
        <end position="404"/>
    </location>
</feature>
<dbReference type="InterPro" id="IPR013767">
    <property type="entry name" value="PAS_fold"/>
</dbReference>
<evidence type="ECO:0000259" key="6">
    <source>
        <dbReference type="PROSITE" id="PS50109"/>
    </source>
</evidence>
<dbReference type="PANTHER" id="PTHR43304:SF1">
    <property type="entry name" value="PAC DOMAIN-CONTAINING PROTEIN"/>
    <property type="match status" value="1"/>
</dbReference>
<feature type="domain" description="Histidine kinase" evidence="6">
    <location>
        <begin position="547"/>
        <end position="764"/>
    </location>
</feature>
<sequence length="771" mass="86794">MSLPQTPDSGTPLTPEVLSETLRQLQASESHLQGLLGSAPDSILGMDTEGFVTDWNPGAERVLGWTRDEALGRRMSELVIPHRFREAHENGMRRFLKTGHAQVLNRIIEIAALHKDGHEFPIELSIWSINNERGQGFGASIRDVTERHKAQESLRNSEERYRSVVEHLGEGMFVAQYNRIVFANQQASQILRVPNEEIIGSDPVEWIHPDDQADVLELRQRLASGQEIARHYEARHIGHDGVVRWLNIRPTPVAWEGGMATLTFFSEITESKQIAEALQRSEERYRAVIEHSGEGMLVVQDGRFVFANHRAAELVQMTREDMLREGYLHRIHPDDRAMVDDRRQRRLAGEEVPNRYEIRLLLPDNVVRWIDIGVTVVPWDGAPGTLTFFSDITERKQAEVDLQRTSSEREAILHSALVGIVLSVDRKHQWVNDKYAEMVGYTREELLGQSTALVHTDLEAWARWGEEQRVALQATGSFSNERQLKRRNGEVFWVQMAGSRVRAADPDSGVIWTLLDITERIKAEQSTRFALEQQKELNELRSRFVAMTSHEFRTPLATILSSAELLKYYGDRMPAADKIDVIQTIENGVQRMTRMLDRVLLLGKAEAQMLEFKPTLLDLVALGHTLVEDAKTQHPDCRCTLVTDFEVQPATGLYDEKLLGHIFGNLLSNAMKYSPQGGEVRFSMWREADQVVMQVSDQGIGIPTEEIPHLFESFHRASNVGEIQGTGLGLAIVKNSVDLHGGSIHVASAAGQGTSFTVRLAYASGTEGATA</sequence>
<evidence type="ECO:0000256" key="4">
    <source>
        <dbReference type="ARBA" id="ARBA00022679"/>
    </source>
</evidence>
<dbReference type="InterPro" id="IPR035965">
    <property type="entry name" value="PAS-like_dom_sf"/>
</dbReference>
<dbReference type="InterPro" id="IPR052162">
    <property type="entry name" value="Sensor_kinase/Photoreceptor"/>
</dbReference>
<dbReference type="Pfam" id="PF00989">
    <property type="entry name" value="PAS"/>
    <property type="match status" value="3"/>
</dbReference>
<dbReference type="InterPro" id="IPR000014">
    <property type="entry name" value="PAS"/>
</dbReference>
<dbReference type="SUPFAM" id="SSF55874">
    <property type="entry name" value="ATPase domain of HSP90 chaperone/DNA topoisomerase II/histidine kinase"/>
    <property type="match status" value="1"/>
</dbReference>
<evidence type="ECO:0000259" key="7">
    <source>
        <dbReference type="PROSITE" id="PS50112"/>
    </source>
</evidence>
<feature type="domain" description="PAC" evidence="8">
    <location>
        <begin position="230"/>
        <end position="280"/>
    </location>
</feature>
<dbReference type="Pfam" id="PF00512">
    <property type="entry name" value="HisKA"/>
    <property type="match status" value="1"/>
</dbReference>
<evidence type="ECO:0000256" key="3">
    <source>
        <dbReference type="ARBA" id="ARBA00022553"/>
    </source>
</evidence>
<keyword evidence="3" id="KW-0597">Phosphoprotein</keyword>
<gene>
    <name evidence="9" type="ORF">J2X15_001625</name>
</gene>
<dbReference type="EC" id="2.7.13.3" evidence="2"/>
<dbReference type="Gene3D" id="3.30.565.10">
    <property type="entry name" value="Histidine kinase-like ATPase, C-terminal domain"/>
    <property type="match status" value="1"/>
</dbReference>
<evidence type="ECO:0000259" key="8">
    <source>
        <dbReference type="PROSITE" id="PS50113"/>
    </source>
</evidence>
<dbReference type="PROSITE" id="PS50109">
    <property type="entry name" value="HIS_KIN"/>
    <property type="match status" value="1"/>
</dbReference>
<keyword evidence="5" id="KW-0418">Kinase</keyword>
<evidence type="ECO:0000256" key="5">
    <source>
        <dbReference type="ARBA" id="ARBA00022777"/>
    </source>
</evidence>
<dbReference type="InterPro" id="IPR036890">
    <property type="entry name" value="HATPase_C_sf"/>
</dbReference>
<feature type="domain" description="PAS" evidence="7">
    <location>
        <begin position="431"/>
        <end position="457"/>
    </location>
</feature>
<dbReference type="InterPro" id="IPR036097">
    <property type="entry name" value="HisK_dim/P_sf"/>
</dbReference>
<comment type="caution">
    <text evidence="9">The sequence shown here is derived from an EMBL/GenBank/DDBJ whole genome shotgun (WGS) entry which is preliminary data.</text>
</comment>
<dbReference type="SUPFAM" id="SSF55785">
    <property type="entry name" value="PYP-like sensor domain (PAS domain)"/>
    <property type="match status" value="4"/>
</dbReference>
<dbReference type="Gene3D" id="3.30.450.20">
    <property type="entry name" value="PAS domain"/>
    <property type="match status" value="4"/>
</dbReference>
<feature type="domain" description="PAS" evidence="7">
    <location>
        <begin position="281"/>
        <end position="350"/>
    </location>
</feature>
<dbReference type="CDD" id="cd00130">
    <property type="entry name" value="PAS"/>
    <property type="match status" value="4"/>
</dbReference>
<feature type="domain" description="PAC" evidence="8">
    <location>
        <begin position="106"/>
        <end position="156"/>
    </location>
</feature>
<dbReference type="InterPro" id="IPR003661">
    <property type="entry name" value="HisK_dim/P_dom"/>
</dbReference>
<dbReference type="EMBL" id="JAVDXO010000003">
    <property type="protein sequence ID" value="MDR7306342.1"/>
    <property type="molecule type" value="Genomic_DNA"/>
</dbReference>
<dbReference type="SMART" id="SM00387">
    <property type="entry name" value="HATPase_c"/>
    <property type="match status" value="1"/>
</dbReference>